<comment type="caution">
    <text evidence="4">The sequence shown here is derived from an EMBL/GenBank/DDBJ whole genome shotgun (WGS) entry which is preliminary data.</text>
</comment>
<evidence type="ECO:0000256" key="3">
    <source>
        <dbReference type="SAM" id="Phobius"/>
    </source>
</evidence>
<keyword evidence="5" id="KW-1185">Reference proteome</keyword>
<dbReference type="AlphaFoldDB" id="A0A2A9CSE0"/>
<feature type="region of interest" description="Disordered" evidence="2">
    <location>
        <begin position="228"/>
        <end position="275"/>
    </location>
</feature>
<dbReference type="RefSeq" id="WP_098460005.1">
    <property type="nucleotide sequence ID" value="NZ_PDJC01000001.1"/>
</dbReference>
<feature type="coiled-coil region" evidence="1">
    <location>
        <begin position="112"/>
        <end position="153"/>
    </location>
</feature>
<keyword evidence="1" id="KW-0175">Coiled coil</keyword>
<dbReference type="EMBL" id="PDJC01000001">
    <property type="protein sequence ID" value="PFG16469.1"/>
    <property type="molecule type" value="Genomic_DNA"/>
</dbReference>
<accession>A0A2A9CSE0</accession>
<reference evidence="4 5" key="1">
    <citation type="submission" date="2017-10" db="EMBL/GenBank/DDBJ databases">
        <title>Sequencing the genomes of 1000 actinobacteria strains.</title>
        <authorList>
            <person name="Klenk H.-P."/>
        </authorList>
    </citation>
    <scope>NUCLEOTIDE SEQUENCE [LARGE SCALE GENOMIC DNA]</scope>
    <source>
        <strain evidence="4 5">DSM 15597</strain>
    </source>
</reference>
<gene>
    <name evidence="4" type="ORF">ATK74_1007</name>
</gene>
<feature type="transmembrane region" description="Helical" evidence="3">
    <location>
        <begin position="187"/>
        <end position="206"/>
    </location>
</feature>
<evidence type="ECO:0000256" key="1">
    <source>
        <dbReference type="SAM" id="Coils"/>
    </source>
</evidence>
<evidence type="ECO:0000313" key="5">
    <source>
        <dbReference type="Proteomes" id="UP000226079"/>
    </source>
</evidence>
<feature type="transmembrane region" description="Helical" evidence="3">
    <location>
        <begin position="155"/>
        <end position="175"/>
    </location>
</feature>
<keyword evidence="3" id="KW-1133">Transmembrane helix</keyword>
<dbReference type="Proteomes" id="UP000226079">
    <property type="component" value="Unassembled WGS sequence"/>
</dbReference>
<feature type="compositionally biased region" description="Basic and acidic residues" evidence="2">
    <location>
        <begin position="228"/>
        <end position="237"/>
    </location>
</feature>
<name>A0A2A9CSE0_9ACTN</name>
<evidence type="ECO:0000256" key="2">
    <source>
        <dbReference type="SAM" id="MobiDB-lite"/>
    </source>
</evidence>
<feature type="compositionally biased region" description="Pro residues" evidence="2">
    <location>
        <begin position="238"/>
        <end position="247"/>
    </location>
</feature>
<sequence>MYAEVTQVVGTVVTITGLVVVAPYEAGRVVPDVWRAIRSGGRRARVWLSGWLTFLHLDATIHGVAGGSVAIARSAIWAVGWVGLTDQGTTEEQLAAIRRAVESIHAELTGLREGQNALKAELTQRLDQLTQDLAELRRAIADQQQTQRQLNAKGFPLAALGALLAGTPASWLVVVPTDPAAGPWPTWAWWLLLGLGAVGMGVAEAWRRSQGDAASGPQGWGVEFAKGWREGWTEARPPKPAQEPPPALTTLPDPVASGQLPEGHGQEQAEPEVTT</sequence>
<protein>
    <submittedName>
        <fullName evidence="4">Uncharacterized protein</fullName>
    </submittedName>
</protein>
<evidence type="ECO:0000313" key="4">
    <source>
        <dbReference type="EMBL" id="PFG16469.1"/>
    </source>
</evidence>
<proteinExistence type="predicted"/>
<keyword evidence="3" id="KW-0812">Transmembrane</keyword>
<keyword evidence="3" id="KW-0472">Membrane</keyword>
<organism evidence="4 5">
    <name type="scientific">Propionicimonas paludicola</name>
    <dbReference type="NCBI Taxonomy" id="185243"/>
    <lineage>
        <taxon>Bacteria</taxon>
        <taxon>Bacillati</taxon>
        <taxon>Actinomycetota</taxon>
        <taxon>Actinomycetes</taxon>
        <taxon>Propionibacteriales</taxon>
        <taxon>Nocardioidaceae</taxon>
        <taxon>Propionicimonas</taxon>
    </lineage>
</organism>